<dbReference type="EMBL" id="CP037940">
    <property type="protein sequence ID" value="QBO36365.1"/>
    <property type="molecule type" value="Genomic_DNA"/>
</dbReference>
<keyword evidence="1" id="KW-0732">Signal</keyword>
<dbReference type="AlphaFoldDB" id="A0A4V1AIQ9"/>
<name>A0A4V1AIQ9_9LACO</name>
<keyword evidence="3" id="KW-1185">Reference proteome</keyword>
<sequence>MKKVWMLVMVIVALSTPVVGAAASTTVVPVARTAKLARPHFNYVGNKLTIWGNAKNIKHLTITVGNKQYQVEPKQNKYRTTFKLTGFPNVVFKWHGKAGTGTASYSEKHYTSKKPVVQQATGVNPVAFTEPGASVYSGVFLTDGTISATAGAKVILYKNKQKIGSYQLGKKAKHLSFSLMTKAMLQDNQYHVVVKAKHRKASHSVYLTRVNTTDGGMAIA</sequence>
<dbReference type="KEGG" id="wei:EQG49_07765"/>
<evidence type="ECO:0000313" key="3">
    <source>
        <dbReference type="Proteomes" id="UP000292886"/>
    </source>
</evidence>
<organism evidence="2 3">
    <name type="scientific">Periweissella cryptocerci</name>
    <dbReference type="NCBI Taxonomy" id="2506420"/>
    <lineage>
        <taxon>Bacteria</taxon>
        <taxon>Bacillati</taxon>
        <taxon>Bacillota</taxon>
        <taxon>Bacilli</taxon>
        <taxon>Lactobacillales</taxon>
        <taxon>Lactobacillaceae</taxon>
        <taxon>Periweissella</taxon>
    </lineage>
</organism>
<dbReference type="RefSeq" id="WP_133363442.1">
    <property type="nucleotide sequence ID" value="NZ_CP037940.1"/>
</dbReference>
<dbReference type="Proteomes" id="UP000292886">
    <property type="component" value="Chromosome"/>
</dbReference>
<evidence type="ECO:0000256" key="1">
    <source>
        <dbReference type="SAM" id="SignalP"/>
    </source>
</evidence>
<feature type="signal peptide" evidence="1">
    <location>
        <begin position="1"/>
        <end position="21"/>
    </location>
</feature>
<proteinExistence type="predicted"/>
<evidence type="ECO:0000313" key="2">
    <source>
        <dbReference type="EMBL" id="QBO36365.1"/>
    </source>
</evidence>
<protein>
    <submittedName>
        <fullName evidence="2">Uncharacterized protein</fullName>
    </submittedName>
</protein>
<feature type="chain" id="PRO_5039170180" evidence="1">
    <location>
        <begin position="22"/>
        <end position="220"/>
    </location>
</feature>
<reference evidence="3" key="1">
    <citation type="submission" date="2019-03" db="EMBL/GenBank/DDBJ databases">
        <title>Weissella sp. 26KH-42 Genome sequencing.</title>
        <authorList>
            <person name="Heo J."/>
            <person name="Kim S.-J."/>
            <person name="Kim J.-S."/>
            <person name="Hong S.-B."/>
            <person name="Kwon S.-W."/>
        </authorList>
    </citation>
    <scope>NUCLEOTIDE SEQUENCE [LARGE SCALE GENOMIC DNA]</scope>
    <source>
        <strain evidence="3">26KH-42</strain>
    </source>
</reference>
<accession>A0A4V1AIQ9</accession>
<gene>
    <name evidence="2" type="ORF">EQG49_07765</name>
</gene>